<dbReference type="InterPro" id="IPR036514">
    <property type="entry name" value="SGNH_hydro_sf"/>
</dbReference>
<dbReference type="InterPro" id="IPR013830">
    <property type="entry name" value="SGNH_hydro"/>
</dbReference>
<name>A0A5B9W1K4_9BACT</name>
<dbReference type="CDD" id="cd01834">
    <property type="entry name" value="SGNH_hydrolase_like_2"/>
    <property type="match status" value="1"/>
</dbReference>
<dbReference type="AlphaFoldDB" id="A0A5B9W1K4"/>
<evidence type="ECO:0000313" key="4">
    <source>
        <dbReference type="Proteomes" id="UP000324233"/>
    </source>
</evidence>
<keyword evidence="4" id="KW-1185">Reference proteome</keyword>
<proteinExistence type="predicted"/>
<dbReference type="SUPFAM" id="SSF52266">
    <property type="entry name" value="SGNH hydrolase"/>
    <property type="match status" value="1"/>
</dbReference>
<dbReference type="PANTHER" id="PTHR30383:SF5">
    <property type="entry name" value="SGNH HYDROLASE-TYPE ESTERASE DOMAIN-CONTAINING PROTEIN"/>
    <property type="match status" value="1"/>
</dbReference>
<dbReference type="InterPro" id="IPR051532">
    <property type="entry name" value="Ester_Hydrolysis_Enzymes"/>
</dbReference>
<dbReference type="EMBL" id="CP042997">
    <property type="protein sequence ID" value="QEH34408.1"/>
    <property type="molecule type" value="Genomic_DNA"/>
</dbReference>
<dbReference type="OrthoDB" id="9794725at2"/>
<reference evidence="3 4" key="1">
    <citation type="submission" date="2019-08" db="EMBL/GenBank/DDBJ databases">
        <title>Deep-cultivation of Planctomycetes and their phenomic and genomic characterization uncovers novel biology.</title>
        <authorList>
            <person name="Wiegand S."/>
            <person name="Jogler M."/>
            <person name="Boedeker C."/>
            <person name="Pinto D."/>
            <person name="Vollmers J."/>
            <person name="Rivas-Marin E."/>
            <person name="Kohn T."/>
            <person name="Peeters S.H."/>
            <person name="Heuer A."/>
            <person name="Rast P."/>
            <person name="Oberbeckmann S."/>
            <person name="Bunk B."/>
            <person name="Jeske O."/>
            <person name="Meyerdierks A."/>
            <person name="Storesund J.E."/>
            <person name="Kallscheuer N."/>
            <person name="Luecker S."/>
            <person name="Lage O.M."/>
            <person name="Pohl T."/>
            <person name="Merkel B.J."/>
            <person name="Hornburger P."/>
            <person name="Mueller R.-W."/>
            <person name="Bruemmer F."/>
            <person name="Labrenz M."/>
            <person name="Spormann A.M."/>
            <person name="Op den Camp H."/>
            <person name="Overmann J."/>
            <person name="Amann R."/>
            <person name="Jetten M.S.M."/>
            <person name="Mascher T."/>
            <person name="Medema M.H."/>
            <person name="Devos D.P."/>
            <person name="Kaster A.-K."/>
            <person name="Ovreas L."/>
            <person name="Rohde M."/>
            <person name="Galperin M.Y."/>
            <person name="Jogler C."/>
        </authorList>
    </citation>
    <scope>NUCLEOTIDE SEQUENCE [LARGE SCALE GENOMIC DNA]</scope>
    <source>
        <strain evidence="3 4">OJF2</strain>
    </source>
</reference>
<dbReference type="KEGG" id="agv:OJF2_29470"/>
<dbReference type="RefSeq" id="WP_148594339.1">
    <property type="nucleotide sequence ID" value="NZ_CP042997.1"/>
</dbReference>
<gene>
    <name evidence="3" type="ORF">OJF2_29470</name>
</gene>
<evidence type="ECO:0000259" key="2">
    <source>
        <dbReference type="Pfam" id="PF13472"/>
    </source>
</evidence>
<keyword evidence="3" id="KW-0378">Hydrolase</keyword>
<dbReference type="Proteomes" id="UP000324233">
    <property type="component" value="Chromosome"/>
</dbReference>
<dbReference type="Gene3D" id="3.40.50.1110">
    <property type="entry name" value="SGNH hydrolase"/>
    <property type="match status" value="1"/>
</dbReference>
<feature type="domain" description="SGNH hydrolase-type esterase" evidence="2">
    <location>
        <begin position="38"/>
        <end position="224"/>
    </location>
</feature>
<keyword evidence="1" id="KW-0732">Signal</keyword>
<protein>
    <submittedName>
        <fullName evidence="3">GDSL-like Lipase/Acylhydrolase</fullName>
    </submittedName>
</protein>
<sequence precursor="true">MKLRHLAAIVGIAALVAPAVARGGEGSFYLKDGDRVVFYGDSITDQLLYTTYTETFVVTRFPRLNLTFTHSGWGGDRVGGGAGGSIDRRLARDVVAYRPTVVTIMLGMNDASYRPFQQDVFDRYASGYRHIVDELKSDLPGVRLTLIRPSPYDDVTREPKFEGGYNAVLLRYADFVSELAKSSHCAVADLNAPLVEATKKAAAIDKEKATAFNPDRVHPSPAGQLIMAQSLLRAWNAPSLVSAVSLDAKGVRIISADNAEVTNLARSGDALTWTQLDKALPFPISHKSFFENLDFKDPTVALAVKTSDFFSALDRQPLKVDGLDAAAEYTLSIDGTPVGTFSTYDLGSGVNLAEYNTPMTEQALAVHHKTIDHTQMHKYRWREIQMRFQDAPAEYVRSAVEGLDGLERTLVAEQHALAQPRPHKFELKPKAK</sequence>
<organism evidence="3 4">
    <name type="scientific">Aquisphaera giovannonii</name>
    <dbReference type="NCBI Taxonomy" id="406548"/>
    <lineage>
        <taxon>Bacteria</taxon>
        <taxon>Pseudomonadati</taxon>
        <taxon>Planctomycetota</taxon>
        <taxon>Planctomycetia</taxon>
        <taxon>Isosphaerales</taxon>
        <taxon>Isosphaeraceae</taxon>
        <taxon>Aquisphaera</taxon>
    </lineage>
</organism>
<dbReference type="GO" id="GO:0004622">
    <property type="term" value="F:phosphatidylcholine lysophospholipase activity"/>
    <property type="evidence" value="ECO:0007669"/>
    <property type="project" value="TreeGrafter"/>
</dbReference>
<dbReference type="PANTHER" id="PTHR30383">
    <property type="entry name" value="THIOESTERASE 1/PROTEASE 1/LYSOPHOSPHOLIPASE L1"/>
    <property type="match status" value="1"/>
</dbReference>
<feature type="chain" id="PRO_5023004334" evidence="1">
    <location>
        <begin position="22"/>
        <end position="432"/>
    </location>
</feature>
<dbReference type="Pfam" id="PF13472">
    <property type="entry name" value="Lipase_GDSL_2"/>
    <property type="match status" value="1"/>
</dbReference>
<feature type="signal peptide" evidence="1">
    <location>
        <begin position="1"/>
        <end position="21"/>
    </location>
</feature>
<evidence type="ECO:0000313" key="3">
    <source>
        <dbReference type="EMBL" id="QEH34408.1"/>
    </source>
</evidence>
<accession>A0A5B9W1K4</accession>
<evidence type="ECO:0000256" key="1">
    <source>
        <dbReference type="SAM" id="SignalP"/>
    </source>
</evidence>